<feature type="transmembrane region" description="Helical" evidence="6">
    <location>
        <begin position="16"/>
        <end position="40"/>
    </location>
</feature>
<accession>A0A5J5FWH2</accession>
<gene>
    <name evidence="8" type="ORF">F4V43_18130</name>
</gene>
<dbReference type="RefSeq" id="WP_150459676.1">
    <property type="nucleotide sequence ID" value="NZ_VYKK01000030.1"/>
</dbReference>
<feature type="domain" description="Major facilitator superfamily (MFS) profile" evidence="7">
    <location>
        <begin position="15"/>
        <end position="390"/>
    </location>
</feature>
<dbReference type="Proteomes" id="UP000367750">
    <property type="component" value="Unassembled WGS sequence"/>
</dbReference>
<sequence length="405" mass="43330">MSHSDLNGDKLWSRSFLSICLCSFFVFITFYILAVTLPAYALDELDGDKNSVGLVTTVFVVAAVIFRPLAGRWLDEMSRRKLVLASLALFGACSLLYLLVPGYTALLALRFVHGIAFGVAATSTSAIVLDLIPNRRKGEGIGYFTLFMSLAMVIGPFLGLSISEHAGYRPLFVFIGAAGMLSLLCGLLIPIPPRAPRPQGENLGRGLLRYFEPKALPISLAGFFLAFAYGALSTFISVYAASIGLTSAASYFFIVFAAMVLLSRPFTGRLYDRRGAHLLVYPGAVLFAAGMLALSAAHSAFGFLLTAALIGLGYGAILPSFQTLAVQSAAPHRGALATSTYFVLFDLGFGLGSFLLGLQAAHTGYRTMYVTGGLIALLSVSSYFLLHHRRQSSAALKAADPVRQD</sequence>
<evidence type="ECO:0000259" key="7">
    <source>
        <dbReference type="PROSITE" id="PS50850"/>
    </source>
</evidence>
<evidence type="ECO:0000256" key="6">
    <source>
        <dbReference type="SAM" id="Phobius"/>
    </source>
</evidence>
<dbReference type="SUPFAM" id="SSF103473">
    <property type="entry name" value="MFS general substrate transporter"/>
    <property type="match status" value="1"/>
</dbReference>
<evidence type="ECO:0000256" key="1">
    <source>
        <dbReference type="ARBA" id="ARBA00004651"/>
    </source>
</evidence>
<dbReference type="InterPro" id="IPR036259">
    <property type="entry name" value="MFS_trans_sf"/>
</dbReference>
<evidence type="ECO:0000313" key="9">
    <source>
        <dbReference type="Proteomes" id="UP000367750"/>
    </source>
</evidence>
<reference evidence="8 9" key="1">
    <citation type="submission" date="2019-09" db="EMBL/GenBank/DDBJ databases">
        <title>Bacillus ochoae sp. nov., Paenibacillus whitsoniae sp. nov., Paenibacillus spiritus sp. nov. Isolated from the Mars Exploration Rover during spacecraft assembly.</title>
        <authorList>
            <person name="Seuylemezian A."/>
            <person name="Vaishampayan P."/>
        </authorList>
    </citation>
    <scope>NUCLEOTIDE SEQUENCE [LARGE SCALE GENOMIC DNA]</scope>
    <source>
        <strain evidence="8 9">MER_111</strain>
    </source>
</reference>
<dbReference type="CDD" id="cd17489">
    <property type="entry name" value="MFS_YfcJ_like"/>
    <property type="match status" value="1"/>
</dbReference>
<comment type="caution">
    <text evidence="8">The sequence shown here is derived from an EMBL/GenBank/DDBJ whole genome shotgun (WGS) entry which is preliminary data.</text>
</comment>
<dbReference type="InterPro" id="IPR020846">
    <property type="entry name" value="MFS_dom"/>
</dbReference>
<evidence type="ECO:0000256" key="4">
    <source>
        <dbReference type="ARBA" id="ARBA00022989"/>
    </source>
</evidence>
<evidence type="ECO:0000256" key="5">
    <source>
        <dbReference type="ARBA" id="ARBA00023136"/>
    </source>
</evidence>
<feature type="transmembrane region" description="Helical" evidence="6">
    <location>
        <begin position="367"/>
        <end position="386"/>
    </location>
</feature>
<keyword evidence="3 6" id="KW-0812">Transmembrane</keyword>
<feature type="transmembrane region" description="Helical" evidence="6">
    <location>
        <begin position="341"/>
        <end position="361"/>
    </location>
</feature>
<dbReference type="AlphaFoldDB" id="A0A5J5FWH2"/>
<feature type="transmembrane region" description="Helical" evidence="6">
    <location>
        <begin position="168"/>
        <end position="189"/>
    </location>
</feature>
<feature type="transmembrane region" description="Helical" evidence="6">
    <location>
        <begin position="300"/>
        <end position="321"/>
    </location>
</feature>
<dbReference type="OrthoDB" id="9814001at2"/>
<keyword evidence="9" id="KW-1185">Reference proteome</keyword>
<dbReference type="GO" id="GO:0005886">
    <property type="term" value="C:plasma membrane"/>
    <property type="evidence" value="ECO:0007669"/>
    <property type="project" value="UniProtKB-SubCell"/>
</dbReference>
<name>A0A5J5FWH2_9BACL</name>
<proteinExistence type="predicted"/>
<dbReference type="Gene3D" id="1.20.1250.20">
    <property type="entry name" value="MFS general substrate transporter like domains"/>
    <property type="match status" value="1"/>
</dbReference>
<dbReference type="PANTHER" id="PTHR23531">
    <property type="entry name" value="QUINOLENE RESISTANCE PROTEIN NORA"/>
    <property type="match status" value="1"/>
</dbReference>
<evidence type="ECO:0000256" key="2">
    <source>
        <dbReference type="ARBA" id="ARBA00022448"/>
    </source>
</evidence>
<keyword evidence="4 6" id="KW-1133">Transmembrane helix</keyword>
<evidence type="ECO:0000256" key="3">
    <source>
        <dbReference type="ARBA" id="ARBA00022692"/>
    </source>
</evidence>
<dbReference type="InterPro" id="IPR052714">
    <property type="entry name" value="MFS_Exporter"/>
</dbReference>
<protein>
    <submittedName>
        <fullName evidence="8">MFS transporter</fullName>
    </submittedName>
</protein>
<dbReference type="PROSITE" id="PS50850">
    <property type="entry name" value="MFS"/>
    <property type="match status" value="1"/>
</dbReference>
<comment type="subcellular location">
    <subcellularLocation>
        <location evidence="1">Cell membrane</location>
        <topology evidence="1">Multi-pass membrane protein</topology>
    </subcellularLocation>
</comment>
<keyword evidence="5 6" id="KW-0472">Membrane</keyword>
<dbReference type="GO" id="GO:0022857">
    <property type="term" value="F:transmembrane transporter activity"/>
    <property type="evidence" value="ECO:0007669"/>
    <property type="project" value="InterPro"/>
</dbReference>
<feature type="transmembrane region" description="Helical" evidence="6">
    <location>
        <begin position="238"/>
        <end position="263"/>
    </location>
</feature>
<feature type="transmembrane region" description="Helical" evidence="6">
    <location>
        <begin position="215"/>
        <end position="232"/>
    </location>
</feature>
<evidence type="ECO:0000313" key="8">
    <source>
        <dbReference type="EMBL" id="KAA8997211.1"/>
    </source>
</evidence>
<feature type="transmembrane region" description="Helical" evidence="6">
    <location>
        <begin position="82"/>
        <end position="100"/>
    </location>
</feature>
<organism evidence="8 9">
    <name type="scientific">Paenibacillus spiritus</name>
    <dbReference type="NCBI Taxonomy" id="2496557"/>
    <lineage>
        <taxon>Bacteria</taxon>
        <taxon>Bacillati</taxon>
        <taxon>Bacillota</taxon>
        <taxon>Bacilli</taxon>
        <taxon>Bacillales</taxon>
        <taxon>Paenibacillaceae</taxon>
        <taxon>Paenibacillus</taxon>
    </lineage>
</organism>
<dbReference type="EMBL" id="VYKK01000030">
    <property type="protein sequence ID" value="KAA8997211.1"/>
    <property type="molecule type" value="Genomic_DNA"/>
</dbReference>
<keyword evidence="2" id="KW-0813">Transport</keyword>
<dbReference type="PANTHER" id="PTHR23531:SF2">
    <property type="entry name" value="PERMEASE"/>
    <property type="match status" value="1"/>
</dbReference>
<feature type="transmembrane region" description="Helical" evidence="6">
    <location>
        <begin position="106"/>
        <end position="129"/>
    </location>
</feature>
<feature type="transmembrane region" description="Helical" evidence="6">
    <location>
        <begin position="275"/>
        <end position="294"/>
    </location>
</feature>
<dbReference type="InterPro" id="IPR011701">
    <property type="entry name" value="MFS"/>
</dbReference>
<feature type="transmembrane region" description="Helical" evidence="6">
    <location>
        <begin position="52"/>
        <end position="70"/>
    </location>
</feature>
<feature type="transmembrane region" description="Helical" evidence="6">
    <location>
        <begin position="141"/>
        <end position="162"/>
    </location>
</feature>
<dbReference type="Pfam" id="PF07690">
    <property type="entry name" value="MFS_1"/>
    <property type="match status" value="1"/>
</dbReference>